<dbReference type="PANTHER" id="PTHR43048">
    <property type="entry name" value="METHYLMALONYL-COA EPIMERASE"/>
    <property type="match status" value="1"/>
</dbReference>
<dbReference type="Gene3D" id="3.10.180.10">
    <property type="entry name" value="2,3-Dihydroxybiphenyl 1,2-Dioxygenase, domain 1"/>
    <property type="match status" value="1"/>
</dbReference>
<dbReference type="SUPFAM" id="SSF54593">
    <property type="entry name" value="Glyoxalase/Bleomycin resistance protein/Dihydroxybiphenyl dioxygenase"/>
    <property type="match status" value="1"/>
</dbReference>
<dbReference type="Pfam" id="PF00903">
    <property type="entry name" value="Glyoxalase"/>
    <property type="match status" value="1"/>
</dbReference>
<gene>
    <name evidence="3" type="ORF">ENW00_07540</name>
</gene>
<evidence type="ECO:0000256" key="1">
    <source>
        <dbReference type="ARBA" id="ARBA00022723"/>
    </source>
</evidence>
<reference evidence="3" key="1">
    <citation type="journal article" date="2020" name="mSystems">
        <title>Genome- and Community-Level Interaction Insights into Carbon Utilization and Element Cycling Functions of Hydrothermarchaeota in Hydrothermal Sediment.</title>
        <authorList>
            <person name="Zhou Z."/>
            <person name="Liu Y."/>
            <person name="Xu W."/>
            <person name="Pan J."/>
            <person name="Luo Z.H."/>
            <person name="Li M."/>
        </authorList>
    </citation>
    <scope>NUCLEOTIDE SEQUENCE [LARGE SCALE GENOMIC DNA]</scope>
    <source>
        <strain evidence="3">SpSt-81</strain>
    </source>
</reference>
<dbReference type="PANTHER" id="PTHR43048:SF3">
    <property type="entry name" value="METHYLMALONYL-COA EPIMERASE, MITOCHONDRIAL"/>
    <property type="match status" value="1"/>
</dbReference>
<dbReference type="GO" id="GO:0004493">
    <property type="term" value="F:methylmalonyl-CoA epimerase activity"/>
    <property type="evidence" value="ECO:0007669"/>
    <property type="project" value="TreeGrafter"/>
</dbReference>
<dbReference type="GO" id="GO:0046491">
    <property type="term" value="P:L-methylmalonyl-CoA metabolic process"/>
    <property type="evidence" value="ECO:0007669"/>
    <property type="project" value="TreeGrafter"/>
</dbReference>
<keyword evidence="1" id="KW-0479">Metal-binding</keyword>
<accession>A0A7C3RJ07</accession>
<dbReference type="EMBL" id="DTIN01000032">
    <property type="protein sequence ID" value="HFX13978.1"/>
    <property type="molecule type" value="Genomic_DNA"/>
</dbReference>
<name>A0A7C3RJ07_DICTH</name>
<evidence type="ECO:0000259" key="2">
    <source>
        <dbReference type="PROSITE" id="PS51819"/>
    </source>
</evidence>
<organism evidence="3">
    <name type="scientific">Dictyoglomus thermophilum</name>
    <dbReference type="NCBI Taxonomy" id="14"/>
    <lineage>
        <taxon>Bacteria</taxon>
        <taxon>Pseudomonadati</taxon>
        <taxon>Dictyoglomota</taxon>
        <taxon>Dictyoglomia</taxon>
        <taxon>Dictyoglomales</taxon>
        <taxon>Dictyoglomaceae</taxon>
        <taxon>Dictyoglomus</taxon>
    </lineage>
</organism>
<sequence>MWGRCTVNIKLDHISIIVKDVDENIRFYSDILGFNVKLDFYDEGEKARIIFLNMDSSMLELIAPDDPPIYMEKKKWEDRKKTGVEHIAFFVDDIDKTCEYLRSKGIEFVLGPLEFPDGKYAYFYGPEGILLELISWKM</sequence>
<comment type="caution">
    <text evidence="3">The sequence shown here is derived from an EMBL/GenBank/DDBJ whole genome shotgun (WGS) entry which is preliminary data.</text>
</comment>
<dbReference type="InterPro" id="IPR004360">
    <property type="entry name" value="Glyas_Fos-R_dOase_dom"/>
</dbReference>
<dbReference type="AlphaFoldDB" id="A0A7C3RJ07"/>
<dbReference type="PROSITE" id="PS51819">
    <property type="entry name" value="VOC"/>
    <property type="match status" value="1"/>
</dbReference>
<feature type="domain" description="VOC" evidence="2">
    <location>
        <begin position="10"/>
        <end position="136"/>
    </location>
</feature>
<dbReference type="InterPro" id="IPR037523">
    <property type="entry name" value="VOC_core"/>
</dbReference>
<protein>
    <recommendedName>
        <fullName evidence="2">VOC domain-containing protein</fullName>
    </recommendedName>
</protein>
<proteinExistence type="predicted"/>
<dbReference type="InterPro" id="IPR029068">
    <property type="entry name" value="Glyas_Bleomycin-R_OHBP_Dase"/>
</dbReference>
<dbReference type="InterPro" id="IPR051785">
    <property type="entry name" value="MMCE/EMCE_epimerase"/>
</dbReference>
<evidence type="ECO:0000313" key="3">
    <source>
        <dbReference type="EMBL" id="HFX13978.1"/>
    </source>
</evidence>
<dbReference type="GO" id="GO:0046872">
    <property type="term" value="F:metal ion binding"/>
    <property type="evidence" value="ECO:0007669"/>
    <property type="project" value="UniProtKB-KW"/>
</dbReference>